<dbReference type="InterPro" id="IPR004358">
    <property type="entry name" value="Sig_transdc_His_kin-like_C"/>
</dbReference>
<comment type="subcellular location">
    <subcellularLocation>
        <location evidence="3">Cell inner membrane</location>
    </subcellularLocation>
    <subcellularLocation>
        <location evidence="2">Membrane</location>
        <topology evidence="2">Multi-pass membrane protein</topology>
    </subcellularLocation>
</comment>
<dbReference type="InterPro" id="IPR036890">
    <property type="entry name" value="HATPase_C_sf"/>
</dbReference>
<evidence type="ECO:0000259" key="18">
    <source>
        <dbReference type="PROSITE" id="PS50885"/>
    </source>
</evidence>
<keyword evidence="5" id="KW-1003">Cell membrane</keyword>
<dbReference type="InterPro" id="IPR005467">
    <property type="entry name" value="His_kinase_dom"/>
</dbReference>
<evidence type="ECO:0000256" key="14">
    <source>
        <dbReference type="ARBA" id="ARBA00023012"/>
    </source>
</evidence>
<dbReference type="InterPro" id="IPR003660">
    <property type="entry name" value="HAMP_dom"/>
</dbReference>
<dbReference type="EMBL" id="LAZR01000331">
    <property type="protein sequence ID" value="KKN74163.1"/>
    <property type="molecule type" value="Genomic_DNA"/>
</dbReference>
<keyword evidence="15 16" id="KW-0472">Membrane</keyword>
<comment type="caution">
    <text evidence="19">The sequence shown here is derived from an EMBL/GenBank/DDBJ whole genome shotgun (WGS) entry which is preliminary data.</text>
</comment>
<evidence type="ECO:0000256" key="15">
    <source>
        <dbReference type="ARBA" id="ARBA00023136"/>
    </source>
</evidence>
<reference evidence="19" key="1">
    <citation type="journal article" date="2015" name="Nature">
        <title>Complex archaea that bridge the gap between prokaryotes and eukaryotes.</title>
        <authorList>
            <person name="Spang A."/>
            <person name="Saw J.H."/>
            <person name="Jorgensen S.L."/>
            <person name="Zaremba-Niedzwiedzka K."/>
            <person name="Martijn J."/>
            <person name="Lind A.E."/>
            <person name="van Eijk R."/>
            <person name="Schleper C."/>
            <person name="Guy L."/>
            <person name="Ettema T.J."/>
        </authorList>
    </citation>
    <scope>NUCLEOTIDE SEQUENCE</scope>
</reference>
<dbReference type="Gene3D" id="1.10.287.130">
    <property type="match status" value="1"/>
</dbReference>
<dbReference type="Pfam" id="PF00512">
    <property type="entry name" value="HisKA"/>
    <property type="match status" value="1"/>
</dbReference>
<evidence type="ECO:0000256" key="16">
    <source>
        <dbReference type="SAM" id="Phobius"/>
    </source>
</evidence>
<dbReference type="NCBIfam" id="TIGR01386">
    <property type="entry name" value="cztS_silS_copS"/>
    <property type="match status" value="1"/>
</dbReference>
<dbReference type="SUPFAM" id="SSF55874">
    <property type="entry name" value="ATPase domain of HSP90 chaperone/DNA topoisomerase II/histidine kinase"/>
    <property type="match status" value="1"/>
</dbReference>
<dbReference type="PANTHER" id="PTHR45436">
    <property type="entry name" value="SENSOR HISTIDINE KINASE YKOH"/>
    <property type="match status" value="1"/>
</dbReference>
<evidence type="ECO:0000256" key="10">
    <source>
        <dbReference type="ARBA" id="ARBA00022741"/>
    </source>
</evidence>
<dbReference type="AlphaFoldDB" id="A0A0F9W7X0"/>
<name>A0A0F9W7X0_9ZZZZ</name>
<evidence type="ECO:0000256" key="3">
    <source>
        <dbReference type="ARBA" id="ARBA00004533"/>
    </source>
</evidence>
<dbReference type="Pfam" id="PF00672">
    <property type="entry name" value="HAMP"/>
    <property type="match status" value="1"/>
</dbReference>
<dbReference type="Gene3D" id="3.30.565.10">
    <property type="entry name" value="Histidine kinase-like ATPase, C-terminal domain"/>
    <property type="match status" value="1"/>
</dbReference>
<dbReference type="EC" id="2.7.13.3" evidence="4"/>
<keyword evidence="12" id="KW-0067">ATP-binding</keyword>
<evidence type="ECO:0000256" key="7">
    <source>
        <dbReference type="ARBA" id="ARBA00022553"/>
    </source>
</evidence>
<organism evidence="19">
    <name type="scientific">marine sediment metagenome</name>
    <dbReference type="NCBI Taxonomy" id="412755"/>
    <lineage>
        <taxon>unclassified sequences</taxon>
        <taxon>metagenomes</taxon>
        <taxon>ecological metagenomes</taxon>
    </lineage>
</organism>
<evidence type="ECO:0000256" key="9">
    <source>
        <dbReference type="ARBA" id="ARBA00022692"/>
    </source>
</evidence>
<dbReference type="GO" id="GO:0005524">
    <property type="term" value="F:ATP binding"/>
    <property type="evidence" value="ECO:0007669"/>
    <property type="project" value="UniProtKB-KW"/>
</dbReference>
<keyword evidence="8" id="KW-0808">Transferase</keyword>
<evidence type="ECO:0000256" key="13">
    <source>
        <dbReference type="ARBA" id="ARBA00022989"/>
    </source>
</evidence>
<dbReference type="SUPFAM" id="SSF47384">
    <property type="entry name" value="Homodimeric domain of signal transducing histidine kinase"/>
    <property type="match status" value="1"/>
</dbReference>
<evidence type="ECO:0000256" key="2">
    <source>
        <dbReference type="ARBA" id="ARBA00004141"/>
    </source>
</evidence>
<dbReference type="SMART" id="SM00388">
    <property type="entry name" value="HisKA"/>
    <property type="match status" value="1"/>
</dbReference>
<dbReference type="PANTHER" id="PTHR45436:SF15">
    <property type="entry name" value="SENSOR HISTIDINE KINASE CUSS"/>
    <property type="match status" value="1"/>
</dbReference>
<keyword evidence="10" id="KW-0547">Nucleotide-binding</keyword>
<comment type="catalytic activity">
    <reaction evidence="1">
        <text>ATP + protein L-histidine = ADP + protein N-phospho-L-histidine.</text>
        <dbReference type="EC" id="2.7.13.3"/>
    </reaction>
</comment>
<dbReference type="Pfam" id="PF02518">
    <property type="entry name" value="HATPase_c"/>
    <property type="match status" value="1"/>
</dbReference>
<dbReference type="Gene3D" id="6.10.340.10">
    <property type="match status" value="1"/>
</dbReference>
<evidence type="ECO:0000313" key="19">
    <source>
        <dbReference type="EMBL" id="KKN74163.1"/>
    </source>
</evidence>
<dbReference type="CDD" id="cd00082">
    <property type="entry name" value="HisKA"/>
    <property type="match status" value="1"/>
</dbReference>
<keyword evidence="6" id="KW-0997">Cell inner membrane</keyword>
<feature type="transmembrane region" description="Helical" evidence="16">
    <location>
        <begin position="159"/>
        <end position="179"/>
    </location>
</feature>
<protein>
    <recommendedName>
        <fullName evidence="4">histidine kinase</fullName>
        <ecNumber evidence="4">2.7.13.3</ecNumber>
    </recommendedName>
</protein>
<keyword evidence="7" id="KW-0597">Phosphoprotein</keyword>
<dbReference type="InterPro" id="IPR003661">
    <property type="entry name" value="HisK_dim/P_dom"/>
</dbReference>
<dbReference type="InterPro" id="IPR036097">
    <property type="entry name" value="HisK_dim/P_sf"/>
</dbReference>
<accession>A0A0F9W7X0</accession>
<dbReference type="InterPro" id="IPR050428">
    <property type="entry name" value="TCS_sensor_his_kinase"/>
</dbReference>
<dbReference type="FunFam" id="1.10.287.130:FF:000001">
    <property type="entry name" value="Two-component sensor histidine kinase"/>
    <property type="match status" value="1"/>
</dbReference>
<evidence type="ECO:0000256" key="12">
    <source>
        <dbReference type="ARBA" id="ARBA00022840"/>
    </source>
</evidence>
<keyword evidence="9 16" id="KW-0812">Transmembrane</keyword>
<keyword evidence="13 16" id="KW-1133">Transmembrane helix</keyword>
<dbReference type="PROSITE" id="PS50885">
    <property type="entry name" value="HAMP"/>
    <property type="match status" value="1"/>
</dbReference>
<dbReference type="PROSITE" id="PS50109">
    <property type="entry name" value="HIS_KIN"/>
    <property type="match status" value="1"/>
</dbReference>
<evidence type="ECO:0000256" key="6">
    <source>
        <dbReference type="ARBA" id="ARBA00022519"/>
    </source>
</evidence>
<dbReference type="GO" id="GO:0000155">
    <property type="term" value="F:phosphorelay sensor kinase activity"/>
    <property type="evidence" value="ECO:0007669"/>
    <property type="project" value="InterPro"/>
</dbReference>
<evidence type="ECO:0000256" key="1">
    <source>
        <dbReference type="ARBA" id="ARBA00000085"/>
    </source>
</evidence>
<dbReference type="SMART" id="SM00387">
    <property type="entry name" value="HATPase_c"/>
    <property type="match status" value="1"/>
</dbReference>
<dbReference type="GO" id="GO:0005886">
    <property type="term" value="C:plasma membrane"/>
    <property type="evidence" value="ECO:0007669"/>
    <property type="project" value="UniProtKB-SubCell"/>
</dbReference>
<proteinExistence type="predicted"/>
<dbReference type="FunFam" id="3.30.565.10:FF:000006">
    <property type="entry name" value="Sensor histidine kinase WalK"/>
    <property type="match status" value="1"/>
</dbReference>
<dbReference type="InterPro" id="IPR003594">
    <property type="entry name" value="HATPase_dom"/>
</dbReference>
<dbReference type="CDD" id="cd06225">
    <property type="entry name" value="HAMP"/>
    <property type="match status" value="1"/>
</dbReference>
<dbReference type="SMART" id="SM00304">
    <property type="entry name" value="HAMP"/>
    <property type="match status" value="1"/>
</dbReference>
<evidence type="ECO:0000259" key="17">
    <source>
        <dbReference type="PROSITE" id="PS50109"/>
    </source>
</evidence>
<feature type="domain" description="HAMP" evidence="18">
    <location>
        <begin position="180"/>
        <end position="233"/>
    </location>
</feature>
<gene>
    <name evidence="19" type="ORF">LCGC14_0393750</name>
</gene>
<dbReference type="InterPro" id="IPR006290">
    <property type="entry name" value="CztS_silS_copS"/>
</dbReference>
<evidence type="ECO:0000256" key="11">
    <source>
        <dbReference type="ARBA" id="ARBA00022777"/>
    </source>
</evidence>
<dbReference type="PRINTS" id="PR00344">
    <property type="entry name" value="BCTRLSENSOR"/>
</dbReference>
<sequence length="458" mass="51053">MSRLSLRGRMALLFVIVVTAVLTLAAISFDYFCRLHFERQDAQVLEGKVSALEMILARGNSLDPDMISDIHRLIDTSFGFAATIMVGDRVVSSHHNLSEELALSLSPRQDDQWLIQVGPNRYSGITERIKGWGGEEGRTIHLALNVTHRTHFFEMIRQWFIYTLVVSAILSGALGFVLIRGGLKPISRLSRTSSTITANCLDTRISTESVPTELHELVDNFNAMLERLDQSFLRLSGFSADIAHELRTPLNSMLTQTEVALMKDRENADYKEILFSTLEELRRMARMVDDMLFLAKADNGMITPDFEDHDLAAIASSVLDYYEYAADEKGIRLAMHRNGATQVSGDNLMLRRAVSNVMSNAVRYGEAGTTIDINISQAGQWVQLNVSNQGPTIPPEHIDKLFDRFYRIDTARREGSTLNAGLGMAITRSIVEAHKGSIGCHSAEGVTTFTVKLPTVRE</sequence>
<evidence type="ECO:0000256" key="8">
    <source>
        <dbReference type="ARBA" id="ARBA00022679"/>
    </source>
</evidence>
<evidence type="ECO:0000256" key="4">
    <source>
        <dbReference type="ARBA" id="ARBA00012438"/>
    </source>
</evidence>
<feature type="domain" description="Histidine kinase" evidence="17">
    <location>
        <begin position="241"/>
        <end position="457"/>
    </location>
</feature>
<keyword evidence="11" id="KW-0418">Kinase</keyword>
<evidence type="ECO:0000256" key="5">
    <source>
        <dbReference type="ARBA" id="ARBA00022475"/>
    </source>
</evidence>
<keyword evidence="14" id="KW-0902">Two-component regulatory system</keyword>